<keyword evidence="4" id="KW-0067">ATP-binding</keyword>
<keyword evidence="3" id="KW-0547">Nucleotide-binding</keyword>
<evidence type="ECO:0000256" key="3">
    <source>
        <dbReference type="ARBA" id="ARBA00022741"/>
    </source>
</evidence>
<dbReference type="InterPro" id="IPR013221">
    <property type="entry name" value="Mur_ligase_cen"/>
</dbReference>
<dbReference type="Pfam" id="PF08245">
    <property type="entry name" value="Mur_ligase_M"/>
    <property type="match status" value="1"/>
</dbReference>
<dbReference type="GO" id="GO:0008360">
    <property type="term" value="P:regulation of cell shape"/>
    <property type="evidence" value="ECO:0007669"/>
    <property type="project" value="UniProtKB-KW"/>
</dbReference>
<dbReference type="InterPro" id="IPR036565">
    <property type="entry name" value="Mur-like_cat_sf"/>
</dbReference>
<dbReference type="Pfam" id="PF02875">
    <property type="entry name" value="Mur_ligase_C"/>
    <property type="match status" value="1"/>
</dbReference>
<dbReference type="Gene3D" id="3.90.190.20">
    <property type="entry name" value="Mur ligase, C-terminal domain"/>
    <property type="match status" value="1"/>
</dbReference>
<sequence length="467" mass="50432">MKIAAPSVPFSHFSRIYFIGIGGMVMSGLAELLQYWGKDVSGSERAANARTEYLVRLGIRCSIGETPNGISPSADCVVVSPRMSAHHPELVRARMWGLPLLTPAQLLGVLSRRQATIAVAGCHGKTTVGAYLGSVCERTGLDPSVVLRTPVEVWGRNVRCGRGDYLIIEADENEKRFLSLDPRIGVITNIEMDHLDYFGDLDALVRAYRQFAQRVCAHGTLIANRDDLLVLRALKGVKGDVIWFGKEEGAEVRALNARVQGGKTTFLLHIKRHDEDVAFDLAVPGQHQVMNALAVAAVCHHLKIPLTLAQDVFASYHGGERHVEVMGSVHGVTVIDDAADHPSEITSILGAIRGQYPGRAVWCVFQPYLINRAAYLAKEYAASFTYADRVGILPVVPGIGEKGEHAAAASASLAQLAAQYHTNVSAVSSGDALAQALSDMPHNAILVTLGADAVREHAVRFLQQKTA</sequence>
<evidence type="ECO:0000256" key="8">
    <source>
        <dbReference type="ARBA" id="ARBA00023316"/>
    </source>
</evidence>
<dbReference type="InterPro" id="IPR004101">
    <property type="entry name" value="Mur_ligase_C"/>
</dbReference>
<name>A0A1F7ULJ4_9BACT</name>
<keyword evidence="7" id="KW-0131">Cell cycle</keyword>
<dbReference type="GO" id="GO:0005524">
    <property type="term" value="F:ATP binding"/>
    <property type="evidence" value="ECO:0007669"/>
    <property type="project" value="UniProtKB-KW"/>
</dbReference>
<evidence type="ECO:0000259" key="12">
    <source>
        <dbReference type="Pfam" id="PF08245"/>
    </source>
</evidence>
<dbReference type="GO" id="GO:0051301">
    <property type="term" value="P:cell division"/>
    <property type="evidence" value="ECO:0007669"/>
    <property type="project" value="UniProtKB-KW"/>
</dbReference>
<accession>A0A1F7ULJ4</accession>
<feature type="transmembrane region" description="Helical" evidence="9">
    <location>
        <begin position="16"/>
        <end position="36"/>
    </location>
</feature>
<evidence type="ECO:0000256" key="1">
    <source>
        <dbReference type="ARBA" id="ARBA00022598"/>
    </source>
</evidence>
<keyword evidence="1" id="KW-0436">Ligase</keyword>
<keyword evidence="2" id="KW-0132">Cell division</keyword>
<dbReference type="PANTHER" id="PTHR43445">
    <property type="entry name" value="UDP-N-ACETYLMURAMATE--L-ALANINE LIGASE-RELATED"/>
    <property type="match status" value="1"/>
</dbReference>
<dbReference type="SUPFAM" id="SSF53244">
    <property type="entry name" value="MurD-like peptide ligases, peptide-binding domain"/>
    <property type="match status" value="1"/>
</dbReference>
<evidence type="ECO:0000256" key="5">
    <source>
        <dbReference type="ARBA" id="ARBA00022960"/>
    </source>
</evidence>
<gene>
    <name evidence="13" type="ORF">A3J43_01870</name>
</gene>
<protein>
    <recommendedName>
        <fullName evidence="15">UDP-N-acetylmuramate--L-alanine ligase</fullName>
    </recommendedName>
</protein>
<keyword evidence="6" id="KW-0573">Peptidoglycan synthesis</keyword>
<dbReference type="InterPro" id="IPR036615">
    <property type="entry name" value="Mur_ligase_C_dom_sf"/>
</dbReference>
<dbReference type="InterPro" id="IPR050061">
    <property type="entry name" value="MurCDEF_pg_biosynth"/>
</dbReference>
<evidence type="ECO:0000313" key="13">
    <source>
        <dbReference type="EMBL" id="OGL79152.1"/>
    </source>
</evidence>
<evidence type="ECO:0000259" key="10">
    <source>
        <dbReference type="Pfam" id="PF01225"/>
    </source>
</evidence>
<evidence type="ECO:0000256" key="4">
    <source>
        <dbReference type="ARBA" id="ARBA00022840"/>
    </source>
</evidence>
<dbReference type="SUPFAM" id="SSF53623">
    <property type="entry name" value="MurD-like peptide ligases, catalytic domain"/>
    <property type="match status" value="1"/>
</dbReference>
<evidence type="ECO:0000256" key="7">
    <source>
        <dbReference type="ARBA" id="ARBA00023306"/>
    </source>
</evidence>
<feature type="domain" description="Mur ligase central" evidence="12">
    <location>
        <begin position="119"/>
        <end position="299"/>
    </location>
</feature>
<evidence type="ECO:0008006" key="15">
    <source>
        <dbReference type="Google" id="ProtNLM"/>
    </source>
</evidence>
<proteinExistence type="predicted"/>
<keyword evidence="8" id="KW-0961">Cell wall biogenesis/degradation</keyword>
<dbReference type="InterPro" id="IPR000713">
    <property type="entry name" value="Mur_ligase_N"/>
</dbReference>
<dbReference type="EMBL" id="MGEF01000017">
    <property type="protein sequence ID" value="OGL79152.1"/>
    <property type="molecule type" value="Genomic_DNA"/>
</dbReference>
<dbReference type="PANTHER" id="PTHR43445:SF3">
    <property type="entry name" value="UDP-N-ACETYLMURAMATE--L-ALANINE LIGASE"/>
    <property type="match status" value="1"/>
</dbReference>
<evidence type="ECO:0000256" key="2">
    <source>
        <dbReference type="ARBA" id="ARBA00022618"/>
    </source>
</evidence>
<dbReference type="Proteomes" id="UP000176604">
    <property type="component" value="Unassembled WGS sequence"/>
</dbReference>
<dbReference type="Pfam" id="PF01225">
    <property type="entry name" value="Mur_ligase"/>
    <property type="match status" value="1"/>
</dbReference>
<dbReference type="Gene3D" id="3.40.1190.10">
    <property type="entry name" value="Mur-like, catalytic domain"/>
    <property type="match status" value="1"/>
</dbReference>
<keyword evidence="5" id="KW-0133">Cell shape</keyword>
<dbReference type="GO" id="GO:0009252">
    <property type="term" value="P:peptidoglycan biosynthetic process"/>
    <property type="evidence" value="ECO:0007669"/>
    <property type="project" value="UniProtKB-KW"/>
</dbReference>
<evidence type="ECO:0000256" key="6">
    <source>
        <dbReference type="ARBA" id="ARBA00022984"/>
    </source>
</evidence>
<comment type="caution">
    <text evidence="13">The sequence shown here is derived from an EMBL/GenBank/DDBJ whole genome shotgun (WGS) entry which is preliminary data.</text>
</comment>
<dbReference type="STRING" id="1802397.A3J43_01870"/>
<keyword evidence="9" id="KW-1133">Transmembrane helix</keyword>
<dbReference type="GO" id="GO:0016881">
    <property type="term" value="F:acid-amino acid ligase activity"/>
    <property type="evidence" value="ECO:0007669"/>
    <property type="project" value="InterPro"/>
</dbReference>
<organism evidence="13 14">
    <name type="scientific">Candidatus Uhrbacteria bacterium RIFCSPHIGHO2_12_FULL_54_23</name>
    <dbReference type="NCBI Taxonomy" id="1802397"/>
    <lineage>
        <taxon>Bacteria</taxon>
        <taxon>Candidatus Uhriibacteriota</taxon>
    </lineage>
</organism>
<dbReference type="AlphaFoldDB" id="A0A1F7ULJ4"/>
<dbReference type="SUPFAM" id="SSF51984">
    <property type="entry name" value="MurCD N-terminal domain"/>
    <property type="match status" value="1"/>
</dbReference>
<feature type="domain" description="Mur ligase N-terminal catalytic" evidence="10">
    <location>
        <begin position="15"/>
        <end position="113"/>
    </location>
</feature>
<dbReference type="Gene3D" id="3.40.50.720">
    <property type="entry name" value="NAD(P)-binding Rossmann-like Domain"/>
    <property type="match status" value="1"/>
</dbReference>
<keyword evidence="9" id="KW-0812">Transmembrane</keyword>
<dbReference type="GO" id="GO:0071555">
    <property type="term" value="P:cell wall organization"/>
    <property type="evidence" value="ECO:0007669"/>
    <property type="project" value="UniProtKB-KW"/>
</dbReference>
<evidence type="ECO:0000313" key="14">
    <source>
        <dbReference type="Proteomes" id="UP000176604"/>
    </source>
</evidence>
<evidence type="ECO:0000256" key="9">
    <source>
        <dbReference type="SAM" id="Phobius"/>
    </source>
</evidence>
<evidence type="ECO:0000259" key="11">
    <source>
        <dbReference type="Pfam" id="PF02875"/>
    </source>
</evidence>
<feature type="domain" description="Mur ligase C-terminal" evidence="11">
    <location>
        <begin position="324"/>
        <end position="451"/>
    </location>
</feature>
<reference evidence="13 14" key="1">
    <citation type="journal article" date="2016" name="Nat. Commun.">
        <title>Thousands of microbial genomes shed light on interconnected biogeochemical processes in an aquifer system.</title>
        <authorList>
            <person name="Anantharaman K."/>
            <person name="Brown C.T."/>
            <person name="Hug L.A."/>
            <person name="Sharon I."/>
            <person name="Castelle C.J."/>
            <person name="Probst A.J."/>
            <person name="Thomas B.C."/>
            <person name="Singh A."/>
            <person name="Wilkins M.J."/>
            <person name="Karaoz U."/>
            <person name="Brodie E.L."/>
            <person name="Williams K.H."/>
            <person name="Hubbard S.S."/>
            <person name="Banfield J.F."/>
        </authorList>
    </citation>
    <scope>NUCLEOTIDE SEQUENCE [LARGE SCALE GENOMIC DNA]</scope>
</reference>
<keyword evidence="9" id="KW-0472">Membrane</keyword>